<dbReference type="EMBL" id="BAAANS010000060">
    <property type="protein sequence ID" value="GAA2117835.1"/>
    <property type="molecule type" value="Genomic_DNA"/>
</dbReference>
<organism evidence="1 2">
    <name type="scientific">Kitasatospora saccharophila</name>
    <dbReference type="NCBI Taxonomy" id="407973"/>
    <lineage>
        <taxon>Bacteria</taxon>
        <taxon>Bacillati</taxon>
        <taxon>Actinomycetota</taxon>
        <taxon>Actinomycetes</taxon>
        <taxon>Kitasatosporales</taxon>
        <taxon>Streptomycetaceae</taxon>
        <taxon>Kitasatospora</taxon>
    </lineage>
</organism>
<sequence>MTIVGNSLLDQLARQDRAFAHKVRDALRDAFHSAGLRLPSLAVERTVTGAHLVQLGGVSPEVASELATLVWTGAPYVRAVRGGEFAGAAGAVWPCERGELLIDTATGRLGEFSHVDDGGGLLLLPAGGDGAPWPADRNRVRHPAFADLVRAGIVRPMRRSAR</sequence>
<accession>A0ABN2XU56</accession>
<evidence type="ECO:0008006" key="3">
    <source>
        <dbReference type="Google" id="ProtNLM"/>
    </source>
</evidence>
<protein>
    <recommendedName>
        <fullName evidence="3">SUKH-3 immunity protein of toxin-antitoxin system</fullName>
    </recommendedName>
</protein>
<dbReference type="Proteomes" id="UP001500897">
    <property type="component" value="Unassembled WGS sequence"/>
</dbReference>
<evidence type="ECO:0000313" key="2">
    <source>
        <dbReference type="Proteomes" id="UP001500897"/>
    </source>
</evidence>
<reference evidence="1 2" key="1">
    <citation type="journal article" date="2019" name="Int. J. Syst. Evol. Microbiol.">
        <title>The Global Catalogue of Microorganisms (GCM) 10K type strain sequencing project: providing services to taxonomists for standard genome sequencing and annotation.</title>
        <authorList>
            <consortium name="The Broad Institute Genomics Platform"/>
            <consortium name="The Broad Institute Genome Sequencing Center for Infectious Disease"/>
            <person name="Wu L."/>
            <person name="Ma J."/>
        </authorList>
    </citation>
    <scope>NUCLEOTIDE SEQUENCE [LARGE SCALE GENOMIC DNA]</scope>
    <source>
        <strain evidence="1 2">JCM 14559</strain>
    </source>
</reference>
<dbReference type="RefSeq" id="WP_344557335.1">
    <property type="nucleotide sequence ID" value="NZ_BAAANS010000060.1"/>
</dbReference>
<proteinExistence type="predicted"/>
<keyword evidence="2" id="KW-1185">Reference proteome</keyword>
<gene>
    <name evidence="1" type="ORF">GCM10009759_64620</name>
</gene>
<name>A0ABN2XU56_9ACTN</name>
<comment type="caution">
    <text evidence="1">The sequence shown here is derived from an EMBL/GenBank/DDBJ whole genome shotgun (WGS) entry which is preliminary data.</text>
</comment>
<evidence type="ECO:0000313" key="1">
    <source>
        <dbReference type="EMBL" id="GAA2117835.1"/>
    </source>
</evidence>